<evidence type="ECO:0000256" key="2">
    <source>
        <dbReference type="ARBA" id="ARBA00016797"/>
    </source>
</evidence>
<sequence length="246" mass="27421">MKIIVCVARAIETTAKIKFNDDNTAFDDQGVQYIMNPYDEWYGLVRALELKEQHGGDVTVLHVGGEASDQIIRKALAIGADQAIRINHEPESAETTAFLLANQLKTMEYDLIFTGQETVDYNGGMVPPMLSAHLKLPFVGIASHLDVTNKEATITRQIEGGVEIVQASLPLVVSATKDLAEQRIPNMRGIMMAKRKPIDVVEPESYESKSSMNKFHLPSKEKKITYVDPEDMDELVRLLHEEAKVI</sequence>
<proteinExistence type="inferred from homology"/>
<evidence type="ECO:0000256" key="3">
    <source>
        <dbReference type="ARBA" id="ARBA00022448"/>
    </source>
</evidence>
<dbReference type="SUPFAM" id="SSF52402">
    <property type="entry name" value="Adenine nucleotide alpha hydrolases-like"/>
    <property type="match status" value="1"/>
</dbReference>
<protein>
    <recommendedName>
        <fullName evidence="2">Electron transfer flavoprotein subunit beta</fullName>
    </recommendedName>
    <alternativeName>
        <fullName evidence="5">Electron transfer flavoprotein small subunit</fullName>
    </alternativeName>
</protein>
<reference evidence="7" key="1">
    <citation type="submission" date="2021-06" db="EMBL/GenBank/DDBJ databases">
        <title>44 bacteria genomes isolated from Dapeng, Shenzhen.</title>
        <authorList>
            <person name="Zheng W."/>
            <person name="Yu S."/>
            <person name="Huang Y."/>
        </authorList>
    </citation>
    <scope>NUCLEOTIDE SEQUENCE</scope>
    <source>
        <strain evidence="7">DP5N28-2</strain>
    </source>
</reference>
<dbReference type="InterPro" id="IPR014730">
    <property type="entry name" value="ETF_a/b_N"/>
</dbReference>
<dbReference type="InterPro" id="IPR000049">
    <property type="entry name" value="ET-Flavoprotein_bsu_CS"/>
</dbReference>
<dbReference type="PIRSF" id="PIRSF000090">
    <property type="entry name" value="Beta-ETF"/>
    <property type="match status" value="1"/>
</dbReference>
<dbReference type="PANTHER" id="PTHR21294:SF8">
    <property type="entry name" value="ELECTRON TRANSFER FLAVOPROTEIN SUBUNIT BETA"/>
    <property type="match status" value="1"/>
</dbReference>
<dbReference type="GO" id="GO:0005829">
    <property type="term" value="C:cytosol"/>
    <property type="evidence" value="ECO:0007669"/>
    <property type="project" value="TreeGrafter"/>
</dbReference>
<dbReference type="InterPro" id="IPR012255">
    <property type="entry name" value="ETF_b"/>
</dbReference>
<comment type="caution">
    <text evidence="7">The sequence shown here is derived from an EMBL/GenBank/DDBJ whole genome shotgun (WGS) entry which is preliminary data.</text>
</comment>
<dbReference type="SMART" id="SM00893">
    <property type="entry name" value="ETF"/>
    <property type="match status" value="1"/>
</dbReference>
<name>A0A953HRZ8_9BACT</name>
<keyword evidence="8" id="KW-1185">Reference proteome</keyword>
<accession>A0A953HRZ8</accession>
<dbReference type="GO" id="GO:0009055">
    <property type="term" value="F:electron transfer activity"/>
    <property type="evidence" value="ECO:0007669"/>
    <property type="project" value="InterPro"/>
</dbReference>
<dbReference type="Gene3D" id="3.40.50.620">
    <property type="entry name" value="HUPs"/>
    <property type="match status" value="1"/>
</dbReference>
<dbReference type="InterPro" id="IPR014729">
    <property type="entry name" value="Rossmann-like_a/b/a_fold"/>
</dbReference>
<dbReference type="CDD" id="cd01714">
    <property type="entry name" value="ETF_beta"/>
    <property type="match status" value="1"/>
</dbReference>
<dbReference type="InterPro" id="IPR033948">
    <property type="entry name" value="ETF_beta_N"/>
</dbReference>
<keyword evidence="3" id="KW-0813">Transport</keyword>
<gene>
    <name evidence="7" type="ORF">KUV50_04020</name>
</gene>
<evidence type="ECO:0000313" key="7">
    <source>
        <dbReference type="EMBL" id="MBY5957290.1"/>
    </source>
</evidence>
<evidence type="ECO:0000256" key="1">
    <source>
        <dbReference type="ARBA" id="ARBA00007557"/>
    </source>
</evidence>
<organism evidence="7 8">
    <name type="scientific">Membranihabitans marinus</name>
    <dbReference type="NCBI Taxonomy" id="1227546"/>
    <lineage>
        <taxon>Bacteria</taxon>
        <taxon>Pseudomonadati</taxon>
        <taxon>Bacteroidota</taxon>
        <taxon>Saprospiria</taxon>
        <taxon>Saprospirales</taxon>
        <taxon>Saprospiraceae</taxon>
        <taxon>Membranihabitans</taxon>
    </lineage>
</organism>
<dbReference type="EMBL" id="JAHVHU010000004">
    <property type="protein sequence ID" value="MBY5957290.1"/>
    <property type="molecule type" value="Genomic_DNA"/>
</dbReference>
<evidence type="ECO:0000256" key="5">
    <source>
        <dbReference type="ARBA" id="ARBA00042002"/>
    </source>
</evidence>
<dbReference type="RefSeq" id="WP_222578810.1">
    <property type="nucleotide sequence ID" value="NZ_JAHVHU010000004.1"/>
</dbReference>
<dbReference type="PANTHER" id="PTHR21294">
    <property type="entry name" value="ELECTRON TRANSFER FLAVOPROTEIN BETA-SUBUNIT"/>
    <property type="match status" value="1"/>
</dbReference>
<comment type="similarity">
    <text evidence="1">Belongs to the ETF beta-subunit/FixA family.</text>
</comment>
<evidence type="ECO:0000259" key="6">
    <source>
        <dbReference type="SMART" id="SM00893"/>
    </source>
</evidence>
<dbReference type="Pfam" id="PF01012">
    <property type="entry name" value="ETF"/>
    <property type="match status" value="1"/>
</dbReference>
<dbReference type="PROSITE" id="PS01065">
    <property type="entry name" value="ETF_BETA"/>
    <property type="match status" value="1"/>
</dbReference>
<evidence type="ECO:0000256" key="4">
    <source>
        <dbReference type="ARBA" id="ARBA00022982"/>
    </source>
</evidence>
<dbReference type="Proteomes" id="UP000753961">
    <property type="component" value="Unassembled WGS sequence"/>
</dbReference>
<feature type="domain" description="Electron transfer flavoprotein alpha/beta-subunit N-terminal" evidence="6">
    <location>
        <begin position="23"/>
        <end position="210"/>
    </location>
</feature>
<dbReference type="AlphaFoldDB" id="A0A953HRZ8"/>
<evidence type="ECO:0000313" key="8">
    <source>
        <dbReference type="Proteomes" id="UP000753961"/>
    </source>
</evidence>
<keyword evidence="4" id="KW-0249">Electron transport</keyword>